<dbReference type="InterPro" id="IPR011006">
    <property type="entry name" value="CheY-like_superfamily"/>
</dbReference>
<evidence type="ECO:0000256" key="12">
    <source>
        <dbReference type="ARBA" id="ARBA00023306"/>
    </source>
</evidence>
<evidence type="ECO:0000259" key="16">
    <source>
        <dbReference type="PROSITE" id="PS50109"/>
    </source>
</evidence>
<dbReference type="FunFam" id="3.30.450.20:FF:000088">
    <property type="entry name" value="Sensory transduction histidine kinase"/>
    <property type="match status" value="1"/>
</dbReference>
<evidence type="ECO:0000259" key="17">
    <source>
        <dbReference type="PROSITE" id="PS50110"/>
    </source>
</evidence>
<evidence type="ECO:0000256" key="11">
    <source>
        <dbReference type="ARBA" id="ARBA00023136"/>
    </source>
</evidence>
<keyword evidence="7" id="KW-0547">Nucleotide-binding</keyword>
<feature type="domain" description="Response regulatory" evidence="17">
    <location>
        <begin position="1954"/>
        <end position="2100"/>
    </location>
</feature>
<feature type="domain" description="PAC" evidence="19">
    <location>
        <begin position="1154"/>
        <end position="1206"/>
    </location>
</feature>
<feature type="coiled-coil region" evidence="15">
    <location>
        <begin position="1667"/>
        <end position="1694"/>
    </location>
</feature>
<dbReference type="Gene3D" id="3.30.450.20">
    <property type="entry name" value="PAS domain"/>
    <property type="match status" value="10"/>
</dbReference>
<dbReference type="InterPro" id="IPR036890">
    <property type="entry name" value="HATPase_C_sf"/>
</dbReference>
<dbReference type="PROSITE" id="PS50112">
    <property type="entry name" value="PAS"/>
    <property type="match status" value="8"/>
</dbReference>
<dbReference type="InterPro" id="IPR001789">
    <property type="entry name" value="Sig_transdc_resp-reg_receiver"/>
</dbReference>
<keyword evidence="6" id="KW-0808">Transferase</keyword>
<dbReference type="SMART" id="SM00388">
    <property type="entry name" value="HisKA"/>
    <property type="match status" value="1"/>
</dbReference>
<dbReference type="InterPro" id="IPR003594">
    <property type="entry name" value="HATPase_dom"/>
</dbReference>
<dbReference type="EC" id="2.7.13.3" evidence="4"/>
<dbReference type="InterPro" id="IPR035965">
    <property type="entry name" value="PAS-like_dom_sf"/>
</dbReference>
<sequence>MLVHSLRLLLVDKQEESFSRIKQFLSEIELFTSSLDWQTSASGAIASIAARPYDAYLVDGKFAIANGHQLFTTVFTPQSTAPVLWLVESLEDGIAALKAGAADYLIRRQLSAGLLEHSLRLTVEMARSKAQLSAYHTCYQTDLQKYPQCSIVNFPQLIVTNFPDPVFITDLEGNFQFVSPCPEPIFGYSCSEIQGFGNIARLLSPGLFDLQDLQNQREIPHIETKIIDKFNQLHRLLVTVKLIFVPGEVATVASILYICHEINLPQEEPGDFNGSNQLLPRNSGEELTPEIQQIRDLEEALQQSEERFRITFEQVGVGLCHLSTTGQWLRVNDKFCQIVGYSRSELLGKTWPEITQPEDIELENKFLTQLLAGKMNHCCFEKRFICKDCRVVWVQITTTVLRDGLGEAEYLIQVVEDITERQENQLQIQKLAERLFTVIDAVGEGITLSDAFGNFIIFNHKMEEITGYSPLEANNSHDFLSLIYTEKEEEYKAREHLSELLQKGQTYNIETTIRAKDGCRKTLLVSSNLLQLGEEPCFLSAYRDITERQADQKELAKQKANLAEAQKIAHLGNWELDVQTYKLTWSEETFRIFGFDAQQAEPPYERILALIHPDDLEQWQATQRQAIAYQKSYEVELRIFRPDGCLRHLVSKGNPIVNSQGQVTKIFATMFDITERQRMEEELRQSKLFIEAIADASPAILYVYDLRTGRNIYVNHQIYQILGYKPEYIQQKGFNFLWETIHPDDQKYLQEYSHIFPHLQPGEVYDIEYRQEHINGSWHWFRCRSVVFTRDADGNPQQIIGTAIEISEEKRIQMQLKESETRLNTIINSISDGILIVDRHGIIRFANPAATKIFGRPLSQLKNQDLGWPMVVGNTAELGIILPNGEVSFGEMTVAETEWEGESVYVVCVRDIHQRRKAEKALRESEERFRQLTENIAVLFWLIDAQTQEILYVSPAYEKISGRSCQSLYADPNSWIAAIVPEDREMIFTHLPKQRAGELTQIEYRIMRPDGQIRWIEARTFPIINEEGVIVRIAGIAEDISEGKWQQQQLEKYRHRLVELVKERTSQLKTEVSQRQQAESEIYFQARLLDVVNHAIIATDLSGVIIYWNRYAEILYGWSAQEALGRNITDTLAIWENRQQGLEMLNQLRQGKNWTGEFLVRHKNGKIFPVMVNNAPFRNKAGELVGTVGVSYDISQQKQAEEALKKANASLGIAVEERTKDLAGAIQRLQEEIIQRQEAEIALRDSEQRFRGMFEQSAVGMVLADRTGKWLRVNQKFCEFLGYSESELLHMTWADITYSEDMLKSTDLVRQLFKGEIDSFTLEKRYLCKNGDIKWGHLSFSYVRSPGGDPIYCLGVIEDISERKQAETQLRDRLHLEMALAEVSRELANQQVTNLYRVLQLLGMAVQANLAYLIVFELESNLLKEVYDWSDFERPENLDKFFKINRALLPWWTEQLNRKQNLVISQIKNLPPEAELEKNILQDLRVGSMITVPIHSPGGQLWAEIGFITLEDNLKNWSEQDAQLLRIVGEMLSSYWTNQRDRERLRNSEELYAGIFQHSAESIFLLKLTDDNRFIYETINPSYEKNFKVKKEEVFGKYLDEVLPINLAKNFHKKFHNYLKKSEAISYEEVVDFPEKTKILRTILLPIKDESGKIIKLQGSSRDITEEKQFQTELEQAKLAAESANRAKSEFLANMSHELRTPLNAILGFTQIMRRDLNLLETHREQLSIIHRSGEHLLSLINDILDLSKIELGRIYLEFHNFDFYLMLASLKEMLQVKADAKNLAFQIECSSEVPQYLETDDKKLRSTLINLVGNAIKFTEYGSVVLRVSLADYGYFPPADVSSFRLNQKKLKLHFEIEDTGPGIAFEEMDTLFQPFIQTKTGEKSAEGTGLGLAISQRFVRLMGGEITVTSKVDMGSIFKFDILCAEGTQIKLIPPEVSQRAIALAPNQPTYRILVVEDQWTNLKLLTNILEPVGFAVCEAQNGLEGLEVWQRWQPHLIFMDLRMPVMDGYQATQQIRIQEQQRRKKKFTFKGKIFAGHNLMRSSSVNAQDPVDHTVIIALTASAFESNRSVVLDVGCDDFIPKPFEENVLLEKIAHHLGVQYLYERTAYGEFLPDRFPPQTQDQLITSESLSVMPNEWILELRSSALAAREQRIYKLISQIPEADKWLAVGLTNLVKNLLFDQIVDLTQPYYE</sequence>
<dbReference type="SMART" id="SM00387">
    <property type="entry name" value="HATPase_c"/>
    <property type="match status" value="1"/>
</dbReference>
<reference evidence="20" key="1">
    <citation type="submission" date="2024-07" db="EMBL/GenBank/DDBJ databases">
        <authorList>
            <person name="Kim Y.J."/>
            <person name="Jeong J.Y."/>
        </authorList>
    </citation>
    <scope>NUCLEOTIDE SEQUENCE</scope>
    <source>
        <strain evidence="20">GIHE-MW2</strain>
    </source>
</reference>
<evidence type="ECO:0000256" key="5">
    <source>
        <dbReference type="ARBA" id="ARBA00022553"/>
    </source>
</evidence>
<dbReference type="Gene3D" id="2.10.70.100">
    <property type="match status" value="1"/>
</dbReference>
<feature type="domain" description="PAS" evidence="18">
    <location>
        <begin position="431"/>
        <end position="504"/>
    </location>
</feature>
<dbReference type="SUPFAM" id="SSF52172">
    <property type="entry name" value="CheY-like"/>
    <property type="match status" value="2"/>
</dbReference>
<keyword evidence="12" id="KW-0131">Cell cycle</keyword>
<evidence type="ECO:0000256" key="14">
    <source>
        <dbReference type="PROSITE-ProRule" id="PRU00169"/>
    </source>
</evidence>
<evidence type="ECO:0000256" key="2">
    <source>
        <dbReference type="ARBA" id="ARBA00004370"/>
    </source>
</evidence>
<feature type="domain" description="PAS" evidence="18">
    <location>
        <begin position="1246"/>
        <end position="1316"/>
    </location>
</feature>
<dbReference type="InterPro" id="IPR000700">
    <property type="entry name" value="PAS-assoc_C"/>
</dbReference>
<dbReference type="PROSITE" id="PS50109">
    <property type="entry name" value="HIS_KIN"/>
    <property type="match status" value="1"/>
</dbReference>
<comment type="subcellular location">
    <subcellularLocation>
        <location evidence="2">Membrane</location>
    </subcellularLocation>
</comment>
<proteinExistence type="inferred from homology"/>
<evidence type="ECO:0000256" key="8">
    <source>
        <dbReference type="ARBA" id="ARBA00022777"/>
    </source>
</evidence>
<dbReference type="RefSeq" id="WP_354634789.1">
    <property type="nucleotide sequence ID" value="NZ_CP159837.1"/>
</dbReference>
<dbReference type="Pfam" id="PF08448">
    <property type="entry name" value="PAS_4"/>
    <property type="match status" value="1"/>
</dbReference>
<dbReference type="InterPro" id="IPR052162">
    <property type="entry name" value="Sensor_kinase/Photoreceptor"/>
</dbReference>
<keyword evidence="5 14" id="KW-0597">Phosphoprotein</keyword>
<evidence type="ECO:0000256" key="13">
    <source>
        <dbReference type="ARBA" id="ARBA00074306"/>
    </source>
</evidence>
<dbReference type="FunFam" id="3.30.565.10:FF:000010">
    <property type="entry name" value="Sensor histidine kinase RcsC"/>
    <property type="match status" value="1"/>
</dbReference>
<dbReference type="SUPFAM" id="SSF47384">
    <property type="entry name" value="Homodimeric domain of signal transducing histidine kinase"/>
    <property type="match status" value="1"/>
</dbReference>
<dbReference type="Pfam" id="PF02518">
    <property type="entry name" value="HATPase_c"/>
    <property type="match status" value="1"/>
</dbReference>
<dbReference type="CDD" id="cd00082">
    <property type="entry name" value="HisKA"/>
    <property type="match status" value="1"/>
</dbReference>
<dbReference type="PANTHER" id="PTHR43304">
    <property type="entry name" value="PHYTOCHROME-LIKE PROTEIN CPH1"/>
    <property type="match status" value="1"/>
</dbReference>
<dbReference type="EMBL" id="CP159837">
    <property type="protein sequence ID" value="XCM35095.1"/>
    <property type="molecule type" value="Genomic_DNA"/>
</dbReference>
<feature type="domain" description="PAC" evidence="19">
    <location>
        <begin position="765"/>
        <end position="818"/>
    </location>
</feature>
<dbReference type="Pfam" id="PF13188">
    <property type="entry name" value="PAS_8"/>
    <property type="match status" value="1"/>
</dbReference>
<dbReference type="GO" id="GO:0006355">
    <property type="term" value="P:regulation of DNA-templated transcription"/>
    <property type="evidence" value="ECO:0007669"/>
    <property type="project" value="InterPro"/>
</dbReference>
<dbReference type="InterPro" id="IPR000014">
    <property type="entry name" value="PAS"/>
</dbReference>
<dbReference type="Pfam" id="PF08447">
    <property type="entry name" value="PAS_3"/>
    <property type="match status" value="5"/>
</dbReference>
<keyword evidence="8" id="KW-0418">Kinase</keyword>
<dbReference type="Pfam" id="PF00512">
    <property type="entry name" value="HisKA"/>
    <property type="match status" value="1"/>
</dbReference>
<feature type="domain" description="PAC" evidence="19">
    <location>
        <begin position="633"/>
        <end position="685"/>
    </location>
</feature>
<dbReference type="CDD" id="cd17546">
    <property type="entry name" value="REC_hyHK_CKI1_RcsC-like"/>
    <property type="match status" value="1"/>
</dbReference>
<feature type="domain" description="PAS" evidence="18">
    <location>
        <begin position="304"/>
        <end position="374"/>
    </location>
</feature>
<dbReference type="InterPro" id="IPR005467">
    <property type="entry name" value="His_kinase_dom"/>
</dbReference>
<keyword evidence="10" id="KW-0902">Two-component regulatory system</keyword>
<keyword evidence="15" id="KW-0175">Coiled coil</keyword>
<name>A0AAU8J8M7_9CYAN</name>
<evidence type="ECO:0000256" key="4">
    <source>
        <dbReference type="ARBA" id="ARBA00012438"/>
    </source>
</evidence>
<dbReference type="GO" id="GO:0000155">
    <property type="term" value="F:phosphorelay sensor kinase activity"/>
    <property type="evidence" value="ECO:0007669"/>
    <property type="project" value="InterPro"/>
</dbReference>
<accession>A0AAU8J8M7</accession>
<dbReference type="CDD" id="cd16922">
    <property type="entry name" value="HATPase_EvgS-ArcB-TorS-like"/>
    <property type="match status" value="1"/>
</dbReference>
<dbReference type="Gene3D" id="1.10.287.130">
    <property type="match status" value="1"/>
</dbReference>
<feature type="domain" description="PAC" evidence="19">
    <location>
        <begin position="1625"/>
        <end position="1676"/>
    </location>
</feature>
<feature type="domain" description="PAS" evidence="18">
    <location>
        <begin position="686"/>
        <end position="751"/>
    </location>
</feature>
<feature type="domain" description="PAC" evidence="19">
    <location>
        <begin position="1320"/>
        <end position="1372"/>
    </location>
</feature>
<dbReference type="PRINTS" id="PR00344">
    <property type="entry name" value="BCTRLSENSOR"/>
</dbReference>
<dbReference type="SMART" id="SM00448">
    <property type="entry name" value="REC"/>
    <property type="match status" value="2"/>
</dbReference>
<feature type="domain" description="PAS" evidence="18">
    <location>
        <begin position="925"/>
        <end position="998"/>
    </location>
</feature>
<evidence type="ECO:0000256" key="10">
    <source>
        <dbReference type="ARBA" id="ARBA00023012"/>
    </source>
</evidence>
<feature type="domain" description="PAS" evidence="18">
    <location>
        <begin position="819"/>
        <end position="866"/>
    </location>
</feature>
<keyword evidence="9" id="KW-0067">ATP-binding</keyword>
<dbReference type="SUPFAM" id="SSF55781">
    <property type="entry name" value="GAF domain-like"/>
    <property type="match status" value="1"/>
</dbReference>
<dbReference type="InterPro" id="IPR029016">
    <property type="entry name" value="GAF-like_dom_sf"/>
</dbReference>
<dbReference type="InterPro" id="IPR036097">
    <property type="entry name" value="HisK_dim/P_sf"/>
</dbReference>
<protein>
    <recommendedName>
        <fullName evidence="13">Circadian input-output histidine kinase CikA</fullName>
        <ecNumber evidence="4">2.7.13.3</ecNumber>
    </recommendedName>
</protein>
<dbReference type="FunFam" id="1.10.287.130:FF:000038">
    <property type="entry name" value="Sensory transduction histidine kinase"/>
    <property type="match status" value="1"/>
</dbReference>
<dbReference type="SMART" id="SM00086">
    <property type="entry name" value="PAC"/>
    <property type="match status" value="9"/>
</dbReference>
<evidence type="ECO:0000313" key="20">
    <source>
        <dbReference type="EMBL" id="XCM35095.1"/>
    </source>
</evidence>
<feature type="modified residue" description="4-aspartylphosphate" evidence="14">
    <location>
        <position position="2003"/>
    </location>
</feature>
<dbReference type="Pfam" id="PF13426">
    <property type="entry name" value="PAS_9"/>
    <property type="match status" value="1"/>
</dbReference>
<dbReference type="SUPFAM" id="SSF55785">
    <property type="entry name" value="PYP-like sensor domain (PAS domain)"/>
    <property type="match status" value="10"/>
</dbReference>
<dbReference type="PROSITE" id="PS50113">
    <property type="entry name" value="PAC"/>
    <property type="match status" value="8"/>
</dbReference>
<dbReference type="NCBIfam" id="TIGR00229">
    <property type="entry name" value="sensory_box"/>
    <property type="match status" value="9"/>
</dbReference>
<comment type="catalytic activity">
    <reaction evidence="1">
        <text>ATP + protein L-histidine = ADP + protein N-phospho-L-histidine.</text>
        <dbReference type="EC" id="2.7.13.3"/>
    </reaction>
</comment>
<comment type="similarity">
    <text evidence="3">In the N-terminal section; belongs to the phytochrome family.</text>
</comment>
<evidence type="ECO:0000256" key="6">
    <source>
        <dbReference type="ARBA" id="ARBA00022679"/>
    </source>
</evidence>
<evidence type="ECO:0000256" key="1">
    <source>
        <dbReference type="ARBA" id="ARBA00000085"/>
    </source>
</evidence>
<dbReference type="InterPro" id="IPR003661">
    <property type="entry name" value="HisK_dim/P_dom"/>
</dbReference>
<feature type="domain" description="PAS" evidence="18">
    <location>
        <begin position="1087"/>
        <end position="1152"/>
    </location>
</feature>
<dbReference type="InterPro" id="IPR013656">
    <property type="entry name" value="PAS_4"/>
</dbReference>
<dbReference type="Pfam" id="PF00989">
    <property type="entry name" value="PAS"/>
    <property type="match status" value="1"/>
</dbReference>
<evidence type="ECO:0000256" key="15">
    <source>
        <dbReference type="SAM" id="Coils"/>
    </source>
</evidence>
<dbReference type="Pfam" id="PF00072">
    <property type="entry name" value="Response_reg"/>
    <property type="match status" value="1"/>
</dbReference>
<dbReference type="SUPFAM" id="SSF55874">
    <property type="entry name" value="ATPase domain of HSP90 chaperone/DNA topoisomerase II/histidine kinase"/>
    <property type="match status" value="1"/>
</dbReference>
<evidence type="ECO:0000256" key="9">
    <source>
        <dbReference type="ARBA" id="ARBA00022840"/>
    </source>
</evidence>
<evidence type="ECO:0000259" key="19">
    <source>
        <dbReference type="PROSITE" id="PS50113"/>
    </source>
</evidence>
<dbReference type="InterPro" id="IPR013767">
    <property type="entry name" value="PAS_fold"/>
</dbReference>
<feature type="domain" description="Histidine kinase" evidence="16">
    <location>
        <begin position="1694"/>
        <end position="1928"/>
    </location>
</feature>
<feature type="domain" description="PAC" evidence="19">
    <location>
        <begin position="378"/>
        <end position="430"/>
    </location>
</feature>
<dbReference type="InterPro" id="IPR013655">
    <property type="entry name" value="PAS_fold_3"/>
</dbReference>
<evidence type="ECO:0000259" key="18">
    <source>
        <dbReference type="PROSITE" id="PS50112"/>
    </source>
</evidence>
<dbReference type="SMART" id="SM00091">
    <property type="entry name" value="PAS"/>
    <property type="match status" value="10"/>
</dbReference>
<dbReference type="InterPro" id="IPR001610">
    <property type="entry name" value="PAC"/>
</dbReference>
<dbReference type="Gene3D" id="3.30.565.10">
    <property type="entry name" value="Histidine kinase-like ATPase, C-terminal domain"/>
    <property type="match status" value="1"/>
</dbReference>
<dbReference type="InterPro" id="IPR004358">
    <property type="entry name" value="Sig_transdc_His_kin-like_C"/>
</dbReference>
<feature type="domain" description="PAS" evidence="18">
    <location>
        <begin position="158"/>
        <end position="205"/>
    </location>
</feature>
<dbReference type="PROSITE" id="PS50110">
    <property type="entry name" value="RESPONSE_REGULATORY"/>
    <property type="match status" value="1"/>
</dbReference>
<evidence type="ECO:0000256" key="3">
    <source>
        <dbReference type="ARBA" id="ARBA00006402"/>
    </source>
</evidence>
<evidence type="ECO:0000256" key="7">
    <source>
        <dbReference type="ARBA" id="ARBA00022741"/>
    </source>
</evidence>
<dbReference type="GO" id="GO:0016020">
    <property type="term" value="C:membrane"/>
    <property type="evidence" value="ECO:0007669"/>
    <property type="project" value="UniProtKB-SubCell"/>
</dbReference>
<organism evidence="20">
    <name type="scientific">Planktothricoides raciborskii GIHE-MW2</name>
    <dbReference type="NCBI Taxonomy" id="2792601"/>
    <lineage>
        <taxon>Bacteria</taxon>
        <taxon>Bacillati</taxon>
        <taxon>Cyanobacteriota</taxon>
        <taxon>Cyanophyceae</taxon>
        <taxon>Oscillatoriophycideae</taxon>
        <taxon>Oscillatoriales</taxon>
        <taxon>Oscillatoriaceae</taxon>
        <taxon>Planktothricoides</taxon>
    </lineage>
</organism>
<dbReference type="CDD" id="cd00130">
    <property type="entry name" value="PAS"/>
    <property type="match status" value="10"/>
</dbReference>
<gene>
    <name evidence="20" type="ORF">ABWT76_003750</name>
</gene>
<dbReference type="Gene3D" id="3.30.450.40">
    <property type="match status" value="1"/>
</dbReference>
<feature type="domain" description="PAC" evidence="19">
    <location>
        <begin position="1000"/>
        <end position="1052"/>
    </location>
</feature>
<dbReference type="GO" id="GO:0005524">
    <property type="term" value="F:ATP binding"/>
    <property type="evidence" value="ECO:0007669"/>
    <property type="project" value="UniProtKB-KW"/>
</dbReference>
<dbReference type="PANTHER" id="PTHR43304:SF1">
    <property type="entry name" value="PAC DOMAIN-CONTAINING PROTEIN"/>
    <property type="match status" value="1"/>
</dbReference>
<feature type="domain" description="PAC" evidence="19">
    <location>
        <begin position="507"/>
        <end position="557"/>
    </location>
</feature>
<keyword evidence="11" id="KW-0472">Membrane</keyword>
<dbReference type="Gene3D" id="3.40.50.2300">
    <property type="match status" value="2"/>
</dbReference>